<dbReference type="STRING" id="451379.A0A158R5H8"/>
<evidence type="ECO:0000256" key="3">
    <source>
        <dbReference type="SAM" id="Coils"/>
    </source>
</evidence>
<feature type="coiled-coil region" evidence="3">
    <location>
        <begin position="614"/>
        <end position="642"/>
    </location>
</feature>
<organism evidence="6 7">
    <name type="scientific">Syphacia muris</name>
    <dbReference type="NCBI Taxonomy" id="451379"/>
    <lineage>
        <taxon>Eukaryota</taxon>
        <taxon>Metazoa</taxon>
        <taxon>Ecdysozoa</taxon>
        <taxon>Nematoda</taxon>
        <taxon>Chromadorea</taxon>
        <taxon>Rhabditida</taxon>
        <taxon>Spirurina</taxon>
        <taxon>Oxyuridomorpha</taxon>
        <taxon>Oxyuroidea</taxon>
        <taxon>Oxyuridae</taxon>
        <taxon>Syphacia</taxon>
    </lineage>
</organism>
<evidence type="ECO:0000313" key="6">
    <source>
        <dbReference type="Proteomes" id="UP000046393"/>
    </source>
</evidence>
<dbReference type="AlphaFoldDB" id="A0A158R5H8"/>
<keyword evidence="3" id="KW-0175">Coiled coil</keyword>
<evidence type="ECO:0000259" key="5">
    <source>
        <dbReference type="SMART" id="SM01141"/>
    </source>
</evidence>
<feature type="compositionally biased region" description="Basic residues" evidence="4">
    <location>
        <begin position="484"/>
        <end position="500"/>
    </location>
</feature>
<dbReference type="Proteomes" id="UP000046393">
    <property type="component" value="Unplaced"/>
</dbReference>
<feature type="compositionally biased region" description="Basic residues" evidence="4">
    <location>
        <begin position="575"/>
        <end position="590"/>
    </location>
</feature>
<feature type="region of interest" description="Disordered" evidence="4">
    <location>
        <begin position="327"/>
        <end position="604"/>
    </location>
</feature>
<evidence type="ECO:0000256" key="1">
    <source>
        <dbReference type="ARBA" id="ARBA00022664"/>
    </source>
</evidence>
<dbReference type="GO" id="GO:0006397">
    <property type="term" value="P:mRNA processing"/>
    <property type="evidence" value="ECO:0007669"/>
    <property type="project" value="UniProtKB-KW"/>
</dbReference>
<name>A0A158R5H8_9BILA</name>
<feature type="compositionally biased region" description="Basic residues" evidence="4">
    <location>
        <begin position="508"/>
        <end position="523"/>
    </location>
</feature>
<dbReference type="InterPro" id="IPR019147">
    <property type="entry name" value="SWAP_N_domain"/>
</dbReference>
<dbReference type="PANTHER" id="PTHR13161">
    <property type="entry name" value="SPLICING FACTOR SUPPRESSOR OF WHITE APRICOT"/>
    <property type="match status" value="1"/>
</dbReference>
<keyword evidence="2" id="KW-0508">mRNA splicing</keyword>
<dbReference type="GO" id="GO:0008380">
    <property type="term" value="P:RNA splicing"/>
    <property type="evidence" value="ECO:0007669"/>
    <property type="project" value="UniProtKB-KW"/>
</dbReference>
<feature type="compositionally biased region" description="Basic and acidic residues" evidence="4">
    <location>
        <begin position="379"/>
        <end position="388"/>
    </location>
</feature>
<feature type="compositionally biased region" description="Basic and acidic residues" evidence="4">
    <location>
        <begin position="564"/>
        <end position="574"/>
    </location>
</feature>
<feature type="compositionally biased region" description="Polar residues" evidence="4">
    <location>
        <begin position="538"/>
        <end position="552"/>
    </location>
</feature>
<dbReference type="SMART" id="SM01141">
    <property type="entry name" value="DRY_EERY"/>
    <property type="match status" value="1"/>
</dbReference>
<sequence length="660" mass="77452">MFDFLLLESSKAFDTILLVGYEKKMWHEARRQEKLIRSQMIDSVKRNERRKLFYENVRKDPEQFMQIHGRKCQIHVDPSVARAAEASSILRKWQGDPKILIDRFDARAHLDFIMETNNSGVDQRNSPDVEELQCEYERYRILILNEFEKVSERSFLKNICEKEFWPSDAASTAINKTELEKKKQLKDKKAAVGFSYEDTPTVMGRLETSDDSDDDEELEPDEFDLKFDINSLDAEKKRQLNKLGINYGISSGAFSSLLQMDRREQDETHQLKEIEKAKHALAGRQAKAERALLKKKRALIVGKGCLNEEATTTLLSFVAQNKKEYVESSSSSQSEDDEETTEFITTFGGEDEKKDKQGDEEDEDEGTTAFHGPVLPSAEFRRLFELKTRRSSSPEDFGGAAPIVNRSRYRSRSPNWRGRSRSIERSFRRKSRSRDRDNSRTRSRPRSRSRDRGRSGACSNRDQNSRRERSHSRERRRSYDRNRERTRRSRSPSLNSKKRKAQDLDSAKRRRSESKEKKRRRRHSSSESDYRRSTSPSKGTGSVLSPSRSNGDMSPLEIRSSMSESEKERIEVENRRRRIRRTAKLHRLQHGGRQSRSPNDEENEKKAVLAHKLRVQMQKALKKTAEELKEEERIKHEEQLRERRVIFVYFFEQLRIFKLF</sequence>
<evidence type="ECO:0000313" key="7">
    <source>
        <dbReference type="WBParaSite" id="SMUV_0000686201-mRNA-1"/>
    </source>
</evidence>
<dbReference type="InterPro" id="IPR040397">
    <property type="entry name" value="SWAP"/>
</dbReference>
<accession>A0A158R5H8</accession>
<keyword evidence="1" id="KW-0507">mRNA processing</keyword>
<reference evidence="7" key="1">
    <citation type="submission" date="2016-04" db="UniProtKB">
        <authorList>
            <consortium name="WormBaseParasite"/>
        </authorList>
    </citation>
    <scope>IDENTIFICATION</scope>
</reference>
<protein>
    <submittedName>
        <fullName evidence="7">DRY_EERY domain-containing protein</fullName>
    </submittedName>
</protein>
<dbReference type="Pfam" id="PF09750">
    <property type="entry name" value="DRY_EERY"/>
    <property type="match status" value="1"/>
</dbReference>
<evidence type="ECO:0000256" key="4">
    <source>
        <dbReference type="SAM" id="MobiDB-lite"/>
    </source>
</evidence>
<keyword evidence="6" id="KW-1185">Reference proteome</keyword>
<dbReference type="WBParaSite" id="SMUV_0000686201-mRNA-1">
    <property type="protein sequence ID" value="SMUV_0000686201-mRNA-1"/>
    <property type="gene ID" value="SMUV_0000686201"/>
</dbReference>
<proteinExistence type="predicted"/>
<evidence type="ECO:0000256" key="2">
    <source>
        <dbReference type="ARBA" id="ARBA00023187"/>
    </source>
</evidence>
<feature type="domain" description="Suppressor of white apricot N-terminal" evidence="5">
    <location>
        <begin position="63"/>
        <end position="200"/>
    </location>
</feature>
<dbReference type="PANTHER" id="PTHR13161:SF4">
    <property type="entry name" value="CLK4-ASSOCIATING SERINE_ARGININE RICH PROTEIN"/>
    <property type="match status" value="1"/>
</dbReference>